<protein>
    <recommendedName>
        <fullName evidence="8">Inorganic phosphate cotransporter</fullName>
    </recommendedName>
</protein>
<evidence type="ECO:0000256" key="3">
    <source>
        <dbReference type="ARBA" id="ARBA00022989"/>
    </source>
</evidence>
<keyword evidence="4 5" id="KW-0472">Membrane</keyword>
<evidence type="ECO:0000313" key="6">
    <source>
        <dbReference type="EMBL" id="KAL3318865.1"/>
    </source>
</evidence>
<dbReference type="InterPro" id="IPR050382">
    <property type="entry name" value="MFS_Na/Anion_cotransporter"/>
</dbReference>
<keyword evidence="2 5" id="KW-0812">Transmembrane</keyword>
<evidence type="ECO:0008006" key="8">
    <source>
        <dbReference type="Google" id="ProtNLM"/>
    </source>
</evidence>
<accession>A0ABD2QH51</accession>
<proteinExistence type="predicted"/>
<dbReference type="GO" id="GO:0016020">
    <property type="term" value="C:membrane"/>
    <property type="evidence" value="ECO:0007669"/>
    <property type="project" value="UniProtKB-SubCell"/>
</dbReference>
<dbReference type="EMBL" id="JBJKFK010000194">
    <property type="protein sequence ID" value="KAL3318865.1"/>
    <property type="molecule type" value="Genomic_DNA"/>
</dbReference>
<evidence type="ECO:0000256" key="1">
    <source>
        <dbReference type="ARBA" id="ARBA00004141"/>
    </source>
</evidence>
<evidence type="ECO:0000313" key="7">
    <source>
        <dbReference type="Proteomes" id="UP001626550"/>
    </source>
</evidence>
<dbReference type="PANTHER" id="PTHR11662:SF40">
    <property type="entry name" value="MAJOR FACILITATOR SUPERFAMILY (MFS) PROFILE DOMAIN-CONTAINING PROTEIN"/>
    <property type="match status" value="1"/>
</dbReference>
<evidence type="ECO:0000256" key="5">
    <source>
        <dbReference type="SAM" id="Phobius"/>
    </source>
</evidence>
<dbReference type="SUPFAM" id="SSF103473">
    <property type="entry name" value="MFS general substrate transporter"/>
    <property type="match status" value="1"/>
</dbReference>
<evidence type="ECO:0000256" key="2">
    <source>
        <dbReference type="ARBA" id="ARBA00022692"/>
    </source>
</evidence>
<keyword evidence="7" id="KW-1185">Reference proteome</keyword>
<reference evidence="6 7" key="1">
    <citation type="submission" date="2024-11" db="EMBL/GenBank/DDBJ databases">
        <title>Adaptive evolution of stress response genes in parasites aligns with host niche diversity.</title>
        <authorList>
            <person name="Hahn C."/>
            <person name="Resl P."/>
        </authorList>
    </citation>
    <scope>NUCLEOTIDE SEQUENCE [LARGE SCALE GENOMIC DNA]</scope>
    <source>
        <strain evidence="6">EGGRZ-B1_66</strain>
        <tissue evidence="6">Body</tissue>
    </source>
</reference>
<dbReference type="InterPro" id="IPR036259">
    <property type="entry name" value="MFS_trans_sf"/>
</dbReference>
<comment type="caution">
    <text evidence="6">The sequence shown here is derived from an EMBL/GenBank/DDBJ whole genome shotgun (WGS) entry which is preliminary data.</text>
</comment>
<feature type="transmembrane region" description="Helical" evidence="5">
    <location>
        <begin position="61"/>
        <end position="79"/>
    </location>
</feature>
<dbReference type="Gene3D" id="1.20.1250.20">
    <property type="entry name" value="MFS general substrate transporter like domains"/>
    <property type="match status" value="1"/>
</dbReference>
<dbReference type="Proteomes" id="UP001626550">
    <property type="component" value="Unassembled WGS sequence"/>
</dbReference>
<evidence type="ECO:0000256" key="4">
    <source>
        <dbReference type="ARBA" id="ARBA00023136"/>
    </source>
</evidence>
<organism evidence="6 7">
    <name type="scientific">Cichlidogyrus casuarinus</name>
    <dbReference type="NCBI Taxonomy" id="1844966"/>
    <lineage>
        <taxon>Eukaryota</taxon>
        <taxon>Metazoa</taxon>
        <taxon>Spiralia</taxon>
        <taxon>Lophotrochozoa</taxon>
        <taxon>Platyhelminthes</taxon>
        <taxon>Monogenea</taxon>
        <taxon>Monopisthocotylea</taxon>
        <taxon>Dactylogyridea</taxon>
        <taxon>Ancyrocephalidae</taxon>
        <taxon>Cichlidogyrus</taxon>
    </lineage>
</organism>
<gene>
    <name evidence="6" type="ORF">Ciccas_002456</name>
</gene>
<name>A0ABD2QH51_9PLAT</name>
<dbReference type="AlphaFoldDB" id="A0ABD2QH51"/>
<dbReference type="PANTHER" id="PTHR11662">
    <property type="entry name" value="SOLUTE CARRIER FAMILY 17"/>
    <property type="match status" value="1"/>
</dbReference>
<sequence>MGFLSFAASGYSVNIVDIAPQYAGTIFGISNTFATIPGFISPLIVAEIIGETPTLNSWLKVFGLGAALAWLGAFVYFFGASAEQQSWAIPQDSEIEEKSLKNEEYEIQGVDNQTYSHSD</sequence>
<comment type="subcellular location">
    <subcellularLocation>
        <location evidence="1">Membrane</location>
        <topology evidence="1">Multi-pass membrane protein</topology>
    </subcellularLocation>
</comment>
<keyword evidence="3 5" id="KW-1133">Transmembrane helix</keyword>